<gene>
    <name evidence="4" type="ORF">GCM10022261_29310</name>
</gene>
<dbReference type="Gene3D" id="3.40.50.10860">
    <property type="entry name" value="Leucine Dehydrogenase, chain A, domain 1"/>
    <property type="match status" value="1"/>
</dbReference>
<dbReference type="SUPFAM" id="SSF53223">
    <property type="entry name" value="Aminoacid dehydrogenase-like, N-terminal domain"/>
    <property type="match status" value="1"/>
</dbReference>
<keyword evidence="2" id="KW-0028">Amino-acid biosynthesis</keyword>
<dbReference type="InterPro" id="IPR022893">
    <property type="entry name" value="Shikimate_DH_fam"/>
</dbReference>
<dbReference type="Pfam" id="PF08501">
    <property type="entry name" value="Shikimate_dh_N"/>
    <property type="match status" value="1"/>
</dbReference>
<proteinExistence type="predicted"/>
<evidence type="ECO:0000259" key="3">
    <source>
        <dbReference type="Pfam" id="PF08501"/>
    </source>
</evidence>
<dbReference type="EMBL" id="BAABAZ010000012">
    <property type="protein sequence ID" value="GAA4285400.1"/>
    <property type="molecule type" value="Genomic_DNA"/>
</dbReference>
<dbReference type="SUPFAM" id="SSF51735">
    <property type="entry name" value="NAD(P)-binding Rossmann-fold domains"/>
    <property type="match status" value="1"/>
</dbReference>
<feature type="domain" description="Shikimate dehydrogenase substrate binding N-terminal" evidence="3">
    <location>
        <begin position="6"/>
        <end position="90"/>
    </location>
</feature>
<accession>A0ABP8EN57</accession>
<dbReference type="PANTHER" id="PTHR21089">
    <property type="entry name" value="SHIKIMATE DEHYDROGENASE"/>
    <property type="match status" value="1"/>
</dbReference>
<protein>
    <submittedName>
        <fullName evidence="4">Shikimate dehydrogenase</fullName>
    </submittedName>
</protein>
<dbReference type="InterPro" id="IPR013708">
    <property type="entry name" value="Shikimate_DH-bd_N"/>
</dbReference>
<dbReference type="Proteomes" id="UP001501586">
    <property type="component" value="Unassembled WGS sequence"/>
</dbReference>
<evidence type="ECO:0000256" key="1">
    <source>
        <dbReference type="ARBA" id="ARBA00004871"/>
    </source>
</evidence>
<organism evidence="4 5">
    <name type="scientific">Brevibacterium daeguense</name>
    <dbReference type="NCBI Taxonomy" id="909936"/>
    <lineage>
        <taxon>Bacteria</taxon>
        <taxon>Bacillati</taxon>
        <taxon>Actinomycetota</taxon>
        <taxon>Actinomycetes</taxon>
        <taxon>Micrococcales</taxon>
        <taxon>Brevibacteriaceae</taxon>
        <taxon>Brevibacterium</taxon>
    </lineage>
</organism>
<dbReference type="Gene3D" id="3.40.50.720">
    <property type="entry name" value="NAD(P)-binding Rossmann-like Domain"/>
    <property type="match status" value="1"/>
</dbReference>
<dbReference type="InterPro" id="IPR036291">
    <property type="entry name" value="NAD(P)-bd_dom_sf"/>
</dbReference>
<dbReference type="PANTHER" id="PTHR21089:SF1">
    <property type="entry name" value="BIFUNCTIONAL 3-DEHYDROQUINATE DEHYDRATASE_SHIKIMATE DEHYDROGENASE, CHLOROPLASTIC"/>
    <property type="match status" value="1"/>
</dbReference>
<evidence type="ECO:0000256" key="2">
    <source>
        <dbReference type="ARBA" id="ARBA00023141"/>
    </source>
</evidence>
<comment type="caution">
    <text evidence="4">The sequence shown here is derived from an EMBL/GenBank/DDBJ whole genome shotgun (WGS) entry which is preliminary data.</text>
</comment>
<name>A0ABP8EN57_9MICO</name>
<dbReference type="InterPro" id="IPR046346">
    <property type="entry name" value="Aminoacid_DH-like_N_sf"/>
</dbReference>
<evidence type="ECO:0000313" key="5">
    <source>
        <dbReference type="Proteomes" id="UP001501586"/>
    </source>
</evidence>
<keyword evidence="2" id="KW-0057">Aromatic amino acid biosynthesis</keyword>
<comment type="pathway">
    <text evidence="1">Metabolic intermediate biosynthesis; chorismate biosynthesis; chorismate from D-erythrose 4-phosphate and phosphoenolpyruvate: step 4/7.</text>
</comment>
<reference evidence="5" key="1">
    <citation type="journal article" date="2019" name="Int. J. Syst. Evol. Microbiol.">
        <title>The Global Catalogue of Microorganisms (GCM) 10K type strain sequencing project: providing services to taxonomists for standard genome sequencing and annotation.</title>
        <authorList>
            <consortium name="The Broad Institute Genomics Platform"/>
            <consortium name="The Broad Institute Genome Sequencing Center for Infectious Disease"/>
            <person name="Wu L."/>
            <person name="Ma J."/>
        </authorList>
    </citation>
    <scope>NUCLEOTIDE SEQUENCE [LARGE SCALE GENOMIC DNA]</scope>
    <source>
        <strain evidence="5">JCM 17458</strain>
    </source>
</reference>
<keyword evidence="5" id="KW-1185">Reference proteome</keyword>
<evidence type="ECO:0000313" key="4">
    <source>
        <dbReference type="EMBL" id="GAA4285400.1"/>
    </source>
</evidence>
<dbReference type="RefSeq" id="WP_236863241.1">
    <property type="nucleotide sequence ID" value="NZ_BAABAZ010000012.1"/>
</dbReference>
<sequence length="283" mass="29201">MPAFAVLGSPIDHSLSPVLHAAGYAALGLSDFHYERFEVPAGALASFLEAHPDHLGFSVTMPLKAELIELAAAHGWPVDRTAALTGSGNTLVRSRERAARVLNTDVAGIVAALSEARPEAPRTGAVLGNGATAASAVVALSELGVGSVDFAVRRPERAAEVVALAQRLELDTSVTRLAEWRPGGHDLTVSTLPAGSLDGRPLSWPQTFAGRPVVLDAAYAPAEVDLLHEFAVRGGVGVPGVRMLVHQAVEQFLAFAATAGVALDADAPRAVEQAMTAAVAAHG</sequence>